<dbReference type="Proteomes" id="UP000650628">
    <property type="component" value="Unassembled WGS sequence"/>
</dbReference>
<comment type="caution">
    <text evidence="2">The sequence shown here is derived from an EMBL/GenBank/DDBJ whole genome shotgun (WGS) entry which is preliminary data.</text>
</comment>
<dbReference type="RefSeq" id="WP_203954460.1">
    <property type="nucleotide sequence ID" value="NZ_BOOO01000019.1"/>
</dbReference>
<name>A0A8J3TU28_9ACTN</name>
<accession>A0A8J3TU28</accession>
<reference evidence="2 3" key="1">
    <citation type="submission" date="2021-01" db="EMBL/GenBank/DDBJ databases">
        <title>Whole genome shotgun sequence of Planotetraspora mira NBRC 15435.</title>
        <authorList>
            <person name="Komaki H."/>
            <person name="Tamura T."/>
        </authorList>
    </citation>
    <scope>NUCLEOTIDE SEQUENCE [LARGE SCALE GENOMIC DNA]</scope>
    <source>
        <strain evidence="2 3">NBRC 15435</strain>
    </source>
</reference>
<sequence>MVNRNALRTVAVAGVIAATATLASPASANTYMVGTCGSGYTLQEATPTSTASAAATGAGIIFLYYSSATGKNCAILRRDVDFIAAEGMGITLRVDNGQSATDSSTLYRSFAGPVYLPARGHCVSVSAWTRGFWKDSAYLSDTNTGGIAWSHCG</sequence>
<evidence type="ECO:0000313" key="3">
    <source>
        <dbReference type="Proteomes" id="UP000650628"/>
    </source>
</evidence>
<keyword evidence="1" id="KW-0732">Signal</keyword>
<evidence type="ECO:0000256" key="1">
    <source>
        <dbReference type="SAM" id="SignalP"/>
    </source>
</evidence>
<dbReference type="EMBL" id="BOOO01000019">
    <property type="protein sequence ID" value="GII30509.1"/>
    <property type="molecule type" value="Genomic_DNA"/>
</dbReference>
<protein>
    <submittedName>
        <fullName evidence="2">Spore-associated protein A</fullName>
    </submittedName>
</protein>
<keyword evidence="3" id="KW-1185">Reference proteome</keyword>
<gene>
    <name evidence="2" type="primary">sapA</name>
    <name evidence="2" type="ORF">Pmi06nite_39510</name>
</gene>
<proteinExistence type="predicted"/>
<dbReference type="AlphaFoldDB" id="A0A8J3TU28"/>
<feature type="chain" id="PRO_5035291509" evidence="1">
    <location>
        <begin position="29"/>
        <end position="153"/>
    </location>
</feature>
<feature type="signal peptide" evidence="1">
    <location>
        <begin position="1"/>
        <end position="28"/>
    </location>
</feature>
<organism evidence="2 3">
    <name type="scientific">Planotetraspora mira</name>
    <dbReference type="NCBI Taxonomy" id="58121"/>
    <lineage>
        <taxon>Bacteria</taxon>
        <taxon>Bacillati</taxon>
        <taxon>Actinomycetota</taxon>
        <taxon>Actinomycetes</taxon>
        <taxon>Streptosporangiales</taxon>
        <taxon>Streptosporangiaceae</taxon>
        <taxon>Planotetraspora</taxon>
    </lineage>
</organism>
<evidence type="ECO:0000313" key="2">
    <source>
        <dbReference type="EMBL" id="GII30509.1"/>
    </source>
</evidence>